<feature type="region of interest" description="Disordered" evidence="1">
    <location>
        <begin position="173"/>
        <end position="202"/>
    </location>
</feature>
<feature type="compositionally biased region" description="Basic and acidic residues" evidence="1">
    <location>
        <begin position="192"/>
        <end position="202"/>
    </location>
</feature>
<evidence type="ECO:0000313" key="2">
    <source>
        <dbReference type="EMBL" id="MCC4211333.1"/>
    </source>
</evidence>
<evidence type="ECO:0000256" key="1">
    <source>
        <dbReference type="SAM" id="MobiDB-lite"/>
    </source>
</evidence>
<sequence length="303" mass="35061">MWHPNLTMDITKEEIQQALRISRAIQNYIELTGSRDLRSTDVFPYLSRKGLFERDTRHNGKHFRKFLKRLYNANMLENLVPQCRYLRGVGDQVMGEWYFNDAKDKMPKVISVKMNAAQEKPAPMTLPAAKKLMQSLVDGIHPLTYKNLPESEASMHPTVREALQLLISSLSEDDPAQKDDLQSDPEGYCESPKSKKEQDSECKGLEISYDQSIPAEELLKGWREEVNAWETTLDLDALSENVLAIRRKYPRAYEKWADREKEIVLQAYSLTRSTSKVAELTQRTTNSIQLTIDRLHKKLEESR</sequence>
<proteinExistence type="predicted"/>
<accession>A0ABS8GP94</accession>
<gene>
    <name evidence="2" type="ORF">LLW17_01265</name>
</gene>
<comment type="caution">
    <text evidence="2">The sequence shown here is derived from an EMBL/GenBank/DDBJ whole genome shotgun (WGS) entry which is preliminary data.</text>
</comment>
<organism evidence="2 3">
    <name type="scientific">Leeuwenhoekiella parthenopeia</name>
    <dbReference type="NCBI Taxonomy" id="2890320"/>
    <lineage>
        <taxon>Bacteria</taxon>
        <taxon>Pseudomonadati</taxon>
        <taxon>Bacteroidota</taxon>
        <taxon>Flavobacteriia</taxon>
        <taxon>Flavobacteriales</taxon>
        <taxon>Flavobacteriaceae</taxon>
        <taxon>Leeuwenhoekiella</taxon>
    </lineage>
</organism>
<keyword evidence="3" id="KW-1185">Reference proteome</keyword>
<dbReference type="Proteomes" id="UP001197770">
    <property type="component" value="Unassembled WGS sequence"/>
</dbReference>
<evidence type="ECO:0000313" key="3">
    <source>
        <dbReference type="Proteomes" id="UP001197770"/>
    </source>
</evidence>
<name>A0ABS8GP94_9FLAO</name>
<protein>
    <submittedName>
        <fullName evidence="2">Uncharacterized protein</fullName>
    </submittedName>
</protein>
<dbReference type="EMBL" id="JAJGMW010000002">
    <property type="protein sequence ID" value="MCC4211333.1"/>
    <property type="molecule type" value="Genomic_DNA"/>
</dbReference>
<reference evidence="2 3" key="1">
    <citation type="submission" date="2021-11" db="EMBL/GenBank/DDBJ databases">
        <title>Seasonal and diel survey of microbial diversity of the Tyrrhenian coast.</title>
        <authorList>
            <person name="Gattoni G."/>
            <person name="Corral P."/>
        </authorList>
    </citation>
    <scope>NUCLEOTIDE SEQUENCE [LARGE SCALE GENOMIC DNA]</scope>
    <source>
        <strain evidence="2 3">Mr9</strain>
    </source>
</reference>